<feature type="signal peptide" evidence="1">
    <location>
        <begin position="1"/>
        <end position="26"/>
    </location>
</feature>
<dbReference type="AlphaFoldDB" id="A0A1F5LBJ4"/>
<keyword evidence="1" id="KW-0732">Signal</keyword>
<dbReference type="GeneID" id="34579004"/>
<evidence type="ECO:0000313" key="2">
    <source>
        <dbReference type="EMBL" id="OGE50301.1"/>
    </source>
</evidence>
<accession>A0A1F5LBJ4</accession>
<proteinExistence type="predicted"/>
<comment type="caution">
    <text evidence="2">The sequence shown here is derived from an EMBL/GenBank/DDBJ whole genome shotgun (WGS) entry which is preliminary data.</text>
</comment>
<organism evidence="2 3">
    <name type="scientific">Penicillium arizonense</name>
    <dbReference type="NCBI Taxonomy" id="1835702"/>
    <lineage>
        <taxon>Eukaryota</taxon>
        <taxon>Fungi</taxon>
        <taxon>Dikarya</taxon>
        <taxon>Ascomycota</taxon>
        <taxon>Pezizomycotina</taxon>
        <taxon>Eurotiomycetes</taxon>
        <taxon>Eurotiomycetidae</taxon>
        <taxon>Eurotiales</taxon>
        <taxon>Aspergillaceae</taxon>
        <taxon>Penicillium</taxon>
    </lineage>
</organism>
<name>A0A1F5LBJ4_PENAI</name>
<feature type="chain" id="PRO_5009519436" evidence="1">
    <location>
        <begin position="27"/>
        <end position="154"/>
    </location>
</feature>
<keyword evidence="3" id="KW-1185">Reference proteome</keyword>
<evidence type="ECO:0000313" key="3">
    <source>
        <dbReference type="Proteomes" id="UP000177622"/>
    </source>
</evidence>
<dbReference type="Proteomes" id="UP000177622">
    <property type="component" value="Unassembled WGS sequence"/>
</dbReference>
<reference evidence="2 3" key="1">
    <citation type="journal article" date="2016" name="Sci. Rep.">
        <title>Penicillium arizonense, a new, genome sequenced fungal species, reveals a high chemical diversity in secreted metabolites.</title>
        <authorList>
            <person name="Grijseels S."/>
            <person name="Nielsen J.C."/>
            <person name="Randelovic M."/>
            <person name="Nielsen J."/>
            <person name="Nielsen K.F."/>
            <person name="Workman M."/>
            <person name="Frisvad J.C."/>
        </authorList>
    </citation>
    <scope>NUCLEOTIDE SEQUENCE [LARGE SCALE GENOMIC DNA]</scope>
    <source>
        <strain evidence="2 3">CBS 141311</strain>
    </source>
</reference>
<sequence length="154" mass="17064">MFPAFPPSFALLLLGTLITSHNPANANPVNATNITSIEVPNPQHSATICVPWIFQCATGLACCFFQCTNTTSNTVHRNSTRLLCWEVYGSQCRSFQLRCMQQDVRDVLANNRFAARGHVLIWRCRLLTADHATIHAMERNPPAAEEPAEISAPI</sequence>
<gene>
    <name evidence="2" type="ORF">PENARI_c017G02543</name>
</gene>
<protein>
    <submittedName>
        <fullName evidence="2">Uncharacterized protein</fullName>
    </submittedName>
</protein>
<evidence type="ECO:0000256" key="1">
    <source>
        <dbReference type="SAM" id="SignalP"/>
    </source>
</evidence>
<dbReference type="RefSeq" id="XP_022485749.1">
    <property type="nucleotide sequence ID" value="XM_022634270.1"/>
</dbReference>
<dbReference type="EMBL" id="LXJU01000017">
    <property type="protein sequence ID" value="OGE50301.1"/>
    <property type="molecule type" value="Genomic_DNA"/>
</dbReference>